<dbReference type="EMBL" id="CP017641">
    <property type="protein sequence ID" value="APZ96136.1"/>
    <property type="molecule type" value="Genomic_DNA"/>
</dbReference>
<dbReference type="KEGG" id="fmr:Fuma_05804"/>
<dbReference type="AlphaFoldDB" id="A0A1P8WQ04"/>
<accession>A0A1P8WQ04</accession>
<dbReference type="STRING" id="1891926.Fuma_05804"/>
<dbReference type="Proteomes" id="UP000187735">
    <property type="component" value="Chromosome"/>
</dbReference>
<keyword evidence="1" id="KW-1133">Transmembrane helix</keyword>
<evidence type="ECO:0000256" key="1">
    <source>
        <dbReference type="SAM" id="Phobius"/>
    </source>
</evidence>
<dbReference type="RefSeq" id="WP_145944437.1">
    <property type="nucleotide sequence ID" value="NZ_CP017641.1"/>
</dbReference>
<gene>
    <name evidence="2" type="ORF">Fuma_05804</name>
</gene>
<evidence type="ECO:0008006" key="4">
    <source>
        <dbReference type="Google" id="ProtNLM"/>
    </source>
</evidence>
<evidence type="ECO:0000313" key="3">
    <source>
        <dbReference type="Proteomes" id="UP000187735"/>
    </source>
</evidence>
<evidence type="ECO:0000313" key="2">
    <source>
        <dbReference type="EMBL" id="APZ96136.1"/>
    </source>
</evidence>
<sequence>MTAQAIAGVSASSESVVMTEYPSLAAGGIGQLLGSIYESIPLPLGLPKLSYIFALVTAPLGLLLYFLQKAFGERYVLTNRAVQVWTARTGRKVAAINLDDYDHIELDQRPGQVFYNAADLRFVGPNGDTKLRLKGVKDAGAFKNAIESMRTSRSMVRDSMARIEGRG</sequence>
<keyword evidence="3" id="KW-1185">Reference proteome</keyword>
<organism evidence="2 3">
    <name type="scientific">Fuerstiella marisgermanici</name>
    <dbReference type="NCBI Taxonomy" id="1891926"/>
    <lineage>
        <taxon>Bacteria</taxon>
        <taxon>Pseudomonadati</taxon>
        <taxon>Planctomycetota</taxon>
        <taxon>Planctomycetia</taxon>
        <taxon>Planctomycetales</taxon>
        <taxon>Planctomycetaceae</taxon>
        <taxon>Fuerstiella</taxon>
    </lineage>
</organism>
<proteinExistence type="predicted"/>
<keyword evidence="1" id="KW-0472">Membrane</keyword>
<name>A0A1P8WQ04_9PLAN</name>
<protein>
    <recommendedName>
        <fullName evidence="4">DUF304 domain-containing protein</fullName>
    </recommendedName>
</protein>
<dbReference type="OrthoDB" id="268353at2"/>
<feature type="transmembrane region" description="Helical" evidence="1">
    <location>
        <begin position="49"/>
        <end position="67"/>
    </location>
</feature>
<reference evidence="2 3" key="1">
    <citation type="journal article" date="2016" name="Front. Microbiol.">
        <title>Fuerstia marisgermanicae gen. nov., sp. nov., an Unusual Member of the Phylum Planctomycetes from the German Wadden Sea.</title>
        <authorList>
            <person name="Kohn T."/>
            <person name="Heuer A."/>
            <person name="Jogler M."/>
            <person name="Vollmers J."/>
            <person name="Boedeker C."/>
            <person name="Bunk B."/>
            <person name="Rast P."/>
            <person name="Borchert D."/>
            <person name="Glockner I."/>
            <person name="Freese H.M."/>
            <person name="Klenk H.P."/>
            <person name="Overmann J."/>
            <person name="Kaster A.K."/>
            <person name="Rohde M."/>
            <person name="Wiegand S."/>
            <person name="Jogler C."/>
        </authorList>
    </citation>
    <scope>NUCLEOTIDE SEQUENCE [LARGE SCALE GENOMIC DNA]</scope>
    <source>
        <strain evidence="2 3">NH11</strain>
    </source>
</reference>
<keyword evidence="1" id="KW-0812">Transmembrane</keyword>